<evidence type="ECO:0000256" key="2">
    <source>
        <dbReference type="ARBA" id="ARBA00010740"/>
    </source>
</evidence>
<dbReference type="GO" id="GO:0042254">
    <property type="term" value="P:ribosome biogenesis"/>
    <property type="evidence" value="ECO:0007669"/>
    <property type="project" value="UniProtKB-KW"/>
</dbReference>
<keyword evidence="8" id="KW-1185">Reference proteome</keyword>
<dbReference type="RefSeq" id="WP_166847081.1">
    <property type="nucleotide sequence ID" value="NZ_JAAONY010000002.1"/>
</dbReference>
<gene>
    <name evidence="7" type="ORF">HNR48_002250</name>
</gene>
<keyword evidence="4" id="KW-0690">Ribosome biogenesis</keyword>
<evidence type="ECO:0000256" key="4">
    <source>
        <dbReference type="ARBA" id="ARBA00022517"/>
    </source>
</evidence>
<dbReference type="EMBL" id="JACHHT010000002">
    <property type="protein sequence ID" value="MBB6521965.1"/>
    <property type="molecule type" value="Genomic_DNA"/>
</dbReference>
<dbReference type="Pfam" id="PF02620">
    <property type="entry name" value="YceD"/>
    <property type="match status" value="1"/>
</dbReference>
<organism evidence="7 8">
    <name type="scientific">Pseudoteredinibacter isoporae</name>
    <dbReference type="NCBI Taxonomy" id="570281"/>
    <lineage>
        <taxon>Bacteria</taxon>
        <taxon>Pseudomonadati</taxon>
        <taxon>Pseudomonadota</taxon>
        <taxon>Gammaproteobacteria</taxon>
        <taxon>Cellvibrionales</taxon>
        <taxon>Cellvibrionaceae</taxon>
        <taxon>Pseudoteredinibacter</taxon>
    </lineage>
</organism>
<proteinExistence type="inferred from homology"/>
<accession>A0A7X0JV40</accession>
<dbReference type="InterPro" id="IPR003772">
    <property type="entry name" value="YceD"/>
</dbReference>
<protein>
    <recommendedName>
        <fullName evidence="3">Large ribosomal RNA subunit accumulation protein YceD</fullName>
    </recommendedName>
    <alternativeName>
        <fullName evidence="5">23S rRNA accumulation protein YceD</fullName>
    </alternativeName>
</protein>
<dbReference type="GO" id="GO:0005829">
    <property type="term" value="C:cytosol"/>
    <property type="evidence" value="ECO:0007669"/>
    <property type="project" value="TreeGrafter"/>
</dbReference>
<evidence type="ECO:0000256" key="1">
    <source>
        <dbReference type="ARBA" id="ARBA00002868"/>
    </source>
</evidence>
<feature type="region of interest" description="Disordered" evidence="6">
    <location>
        <begin position="151"/>
        <end position="184"/>
    </location>
</feature>
<dbReference type="PANTHER" id="PTHR38099:SF1">
    <property type="entry name" value="LARGE RIBOSOMAL RNA SUBUNIT ACCUMULATION PROTEIN YCED"/>
    <property type="match status" value="1"/>
</dbReference>
<reference evidence="7 8" key="1">
    <citation type="submission" date="2020-08" db="EMBL/GenBank/DDBJ databases">
        <title>Genomic Encyclopedia of Type Strains, Phase IV (KMG-IV): sequencing the most valuable type-strain genomes for metagenomic binning, comparative biology and taxonomic classification.</title>
        <authorList>
            <person name="Goeker M."/>
        </authorList>
    </citation>
    <scope>NUCLEOTIDE SEQUENCE [LARGE SCALE GENOMIC DNA]</scope>
    <source>
        <strain evidence="7 8">DSM 22368</strain>
    </source>
</reference>
<feature type="compositionally biased region" description="Acidic residues" evidence="6">
    <location>
        <begin position="153"/>
        <end position="164"/>
    </location>
</feature>
<dbReference type="FunCoup" id="A0A7X0JV40">
    <property type="interactions" value="142"/>
</dbReference>
<evidence type="ECO:0000313" key="7">
    <source>
        <dbReference type="EMBL" id="MBB6521965.1"/>
    </source>
</evidence>
<dbReference type="InterPro" id="IPR039255">
    <property type="entry name" value="YceD_bac"/>
</dbReference>
<dbReference type="Proteomes" id="UP000528457">
    <property type="component" value="Unassembled WGS sequence"/>
</dbReference>
<dbReference type="AlphaFoldDB" id="A0A7X0JV40"/>
<dbReference type="PANTHER" id="PTHR38099">
    <property type="entry name" value="LARGE RIBOSOMAL RNA SUBUNIT ACCUMULATION PROTEIN YCED"/>
    <property type="match status" value="1"/>
</dbReference>
<evidence type="ECO:0000256" key="6">
    <source>
        <dbReference type="SAM" id="MobiDB-lite"/>
    </source>
</evidence>
<dbReference type="InParanoid" id="A0A7X0JV40"/>
<comment type="caution">
    <text evidence="7">The sequence shown here is derived from an EMBL/GenBank/DDBJ whole genome shotgun (WGS) entry which is preliminary data.</text>
</comment>
<comment type="function">
    <text evidence="1">Plays a role in synthesis, processing and/or stability of 23S rRNA.</text>
</comment>
<sequence>MLNAPSSKILPRQVDPRKFAQQGIELQGNIPLEALDRLAQIAAGDEAVIEVELHFEVDDQRHRLLRGQISAKMQLTCERCMEPCDQHIEGSLALGIVWDEDQAKNLPRSLDAWIAPEGISDLYEVIEEEILLSMPMAVYHDHQCVDLAHYSTEDDDASDETAEAEAERRNNPFQVLEQLKGSPK</sequence>
<evidence type="ECO:0000313" key="8">
    <source>
        <dbReference type="Proteomes" id="UP000528457"/>
    </source>
</evidence>
<comment type="similarity">
    <text evidence="2">Belongs to the DUF177 domain family.</text>
</comment>
<evidence type="ECO:0000256" key="3">
    <source>
        <dbReference type="ARBA" id="ARBA00015716"/>
    </source>
</evidence>
<name>A0A7X0JV40_9GAMM</name>
<evidence type="ECO:0000256" key="5">
    <source>
        <dbReference type="ARBA" id="ARBA00031841"/>
    </source>
</evidence>